<dbReference type="GO" id="GO:0046872">
    <property type="term" value="F:metal ion binding"/>
    <property type="evidence" value="ECO:0007669"/>
    <property type="project" value="UniProtKB-UniRule"/>
</dbReference>
<sequence>MRIDVFSARAGSDPTRPFTAIGPDEGAPGAAADGLTVFDSPDARADPALLARLRDGTATADLAAPPVVLPDFCHKEKSEMPSSIAVATRDAIRPALTDAALNCGMALATLDIPRPSPAAVTDFYCRVRERYPNPPGWRFDLSREDVLQAAVTGAGFAAERYGIDRHDLDRVEEFGVLPVDRFGGARRARRELPWICVQLARLRFGSIGPSTHFLELQEVEEVFEPEIAARLGLHQGQVTLQFHNGGGVLTSQIGELYARRKAASTRLRAQMAVQKPLTHLLAGSPLRARQRYEAYFTAGCPSVAADSDEGRRLMLAQRLSMNYGFAYRLATYATLRAFATEAFGADACLRLVVDSPHNSVYEEQIDGAPAFVHRHNAARAWTPELMRGHPAFAQTGQPLLVPGTNRTSSFLCVPARQARRSLYTACHGTGSIISAFARDGRSDADPYGRRTLRYGYSDAAPQEIPQLDDLGVDAALSILTGNGLVRPVARLRPFAVLT</sequence>
<feature type="binding site" evidence="9">
    <location>
        <position position="409"/>
    </location>
    <ligand>
        <name>GMP</name>
        <dbReference type="ChEBI" id="CHEBI:58115"/>
    </ligand>
</feature>
<keyword evidence="4" id="KW-0692">RNA repair</keyword>
<proteinExistence type="inferred from homology"/>
<evidence type="ECO:0000256" key="9">
    <source>
        <dbReference type="PIRSR" id="PIRSR601233-2"/>
    </source>
</evidence>
<keyword evidence="3 9" id="KW-0547">Nucleotide-binding</keyword>
<name>A0A1H7QPS6_STRJI</name>
<dbReference type="GO" id="GO:0005525">
    <property type="term" value="F:GTP binding"/>
    <property type="evidence" value="ECO:0007669"/>
    <property type="project" value="UniProtKB-KW"/>
</dbReference>
<protein>
    <recommendedName>
        <fullName evidence="11">tRNA-splicing ligase RtcB</fullName>
        <ecNumber evidence="11">6.5.1.-</ecNumber>
    </recommendedName>
</protein>
<keyword evidence="5 9" id="KW-0342">GTP-binding</keyword>
<feature type="binding site" evidence="10">
    <location>
        <position position="357"/>
    </location>
    <ligand>
        <name>Mn(2+)</name>
        <dbReference type="ChEBI" id="CHEBI:29035"/>
        <label>2</label>
    </ligand>
</feature>
<dbReference type="eggNOG" id="COG1690">
    <property type="taxonomic scope" value="Bacteria"/>
</dbReference>
<dbReference type="GO" id="GO:0042245">
    <property type="term" value="P:RNA repair"/>
    <property type="evidence" value="ECO:0007669"/>
    <property type="project" value="UniProtKB-KW"/>
</dbReference>
<evidence type="ECO:0000256" key="1">
    <source>
        <dbReference type="ARBA" id="ARBA00022598"/>
    </source>
</evidence>
<dbReference type="Pfam" id="PF01139">
    <property type="entry name" value="RtcB"/>
    <property type="match status" value="1"/>
</dbReference>
<evidence type="ECO:0000256" key="2">
    <source>
        <dbReference type="ARBA" id="ARBA00022723"/>
    </source>
</evidence>
<dbReference type="SUPFAM" id="SSF103365">
    <property type="entry name" value="Hypothetical protein PH1602"/>
    <property type="match status" value="1"/>
</dbReference>
<dbReference type="PANTHER" id="PTHR11118">
    <property type="entry name" value="RNA-SPLICING LIGASE RTCB HOMOLOG"/>
    <property type="match status" value="1"/>
</dbReference>
<dbReference type="AlphaFoldDB" id="A0A1H7QPS6"/>
<accession>A0A1H7QPS6</accession>
<dbReference type="Gene3D" id="3.90.1860.10">
    <property type="entry name" value="tRNA-splicing ligase RtcB"/>
    <property type="match status" value="1"/>
</dbReference>
<evidence type="ECO:0000313" key="13">
    <source>
        <dbReference type="EMBL" id="SEL49704.1"/>
    </source>
</evidence>
<keyword evidence="2 10" id="KW-0479">Metal-binding</keyword>
<feature type="binding site" evidence="10">
    <location>
        <position position="243"/>
    </location>
    <ligand>
        <name>Mn(2+)</name>
        <dbReference type="ChEBI" id="CHEBI:29035"/>
        <label>2</label>
    </ligand>
</feature>
<evidence type="ECO:0000256" key="8">
    <source>
        <dbReference type="PIRSR" id="PIRSR601233-1"/>
    </source>
</evidence>
<evidence type="ECO:0000256" key="6">
    <source>
        <dbReference type="ARBA" id="ARBA00023211"/>
    </source>
</evidence>
<evidence type="ECO:0000256" key="5">
    <source>
        <dbReference type="ARBA" id="ARBA00023134"/>
    </source>
</evidence>
<evidence type="ECO:0000256" key="3">
    <source>
        <dbReference type="ARBA" id="ARBA00022741"/>
    </source>
</evidence>
<dbReference type="PANTHER" id="PTHR11118:SF1">
    <property type="entry name" value="RNA-SPLICING LIGASE RTCB HOMOLOG"/>
    <property type="match status" value="1"/>
</dbReference>
<evidence type="ECO:0000256" key="7">
    <source>
        <dbReference type="ARBA" id="ARBA00047746"/>
    </source>
</evidence>
<comment type="similarity">
    <text evidence="11">Belongs to the RtcB family.</text>
</comment>
<dbReference type="InterPro" id="IPR036025">
    <property type="entry name" value="RtcB-like_sf"/>
</dbReference>
<evidence type="ECO:0000256" key="10">
    <source>
        <dbReference type="PIRSR" id="PIRSR601233-3"/>
    </source>
</evidence>
<evidence type="ECO:0000313" key="14">
    <source>
        <dbReference type="Proteomes" id="UP000183015"/>
    </source>
</evidence>
<feature type="binding site" evidence="9">
    <location>
        <begin position="357"/>
        <end position="358"/>
    </location>
    <ligand>
        <name>GMP</name>
        <dbReference type="ChEBI" id="CHEBI:58115"/>
    </ligand>
</feature>
<evidence type="ECO:0000256" key="11">
    <source>
        <dbReference type="RuleBase" id="RU371113"/>
    </source>
</evidence>
<keyword evidence="6 10" id="KW-0464">Manganese</keyword>
<evidence type="ECO:0000256" key="12">
    <source>
        <dbReference type="SAM" id="MobiDB-lite"/>
    </source>
</evidence>
<dbReference type="RefSeq" id="WP_052438546.1">
    <property type="nucleotide sequence ID" value="NZ_BBPN01000009.1"/>
</dbReference>
<dbReference type="GO" id="GO:0006396">
    <property type="term" value="P:RNA processing"/>
    <property type="evidence" value="ECO:0007669"/>
    <property type="project" value="InterPro"/>
</dbReference>
<dbReference type="Proteomes" id="UP000183015">
    <property type="component" value="Unassembled WGS sequence"/>
</dbReference>
<dbReference type="EC" id="6.5.1.-" evidence="11"/>
<feature type="active site" description="GMP-histidine intermediate" evidence="8">
    <location>
        <position position="427"/>
    </location>
</feature>
<feature type="binding site" evidence="10">
    <location>
        <position position="212"/>
    </location>
    <ligand>
        <name>Mn(2+)</name>
        <dbReference type="ChEBI" id="CHEBI:29035"/>
        <label>1</label>
    </ligand>
</feature>
<reference evidence="14" key="1">
    <citation type="submission" date="2016-10" db="EMBL/GenBank/DDBJ databases">
        <authorList>
            <person name="Varghese N."/>
        </authorList>
    </citation>
    <scope>NUCLEOTIDE SEQUENCE [LARGE SCALE GENOMIC DNA]</scope>
    <source>
        <strain evidence="14">DSM 45096 / BCRC 16803 / CGMCC 4.1857 / CIP 109030 / JCM 12277 / KCTC 19219 / NBRC 100920 / 33214</strain>
    </source>
</reference>
<dbReference type="InterPro" id="IPR001233">
    <property type="entry name" value="RtcB"/>
</dbReference>
<keyword evidence="14" id="KW-1185">Reference proteome</keyword>
<dbReference type="GO" id="GO:0170057">
    <property type="term" value="F:RNA ligase (GTP) activity"/>
    <property type="evidence" value="ECO:0007669"/>
    <property type="project" value="UniProtKB-EC"/>
</dbReference>
<comment type="catalytic activity">
    <reaction evidence="7">
        <text>a 3'-end 3'-phospho-ribonucleotide-RNA + a 5'-end dephospho-ribonucleoside-RNA + GTP = a ribonucleotidyl-ribonucleotide-RNA + GMP + diphosphate</text>
        <dbReference type="Rhea" id="RHEA:68076"/>
        <dbReference type="Rhea" id="RHEA-COMP:10463"/>
        <dbReference type="Rhea" id="RHEA-COMP:13936"/>
        <dbReference type="Rhea" id="RHEA-COMP:17355"/>
        <dbReference type="ChEBI" id="CHEBI:33019"/>
        <dbReference type="ChEBI" id="CHEBI:37565"/>
        <dbReference type="ChEBI" id="CHEBI:58115"/>
        <dbReference type="ChEBI" id="CHEBI:83062"/>
        <dbReference type="ChEBI" id="CHEBI:138284"/>
        <dbReference type="ChEBI" id="CHEBI:173118"/>
        <dbReference type="EC" id="6.5.1.8"/>
    </reaction>
</comment>
<dbReference type="OrthoDB" id="9802323at2"/>
<keyword evidence="1 11" id="KW-0436">Ligase</keyword>
<organism evidence="13 14">
    <name type="scientific">Streptacidiphilus jiangxiensis</name>
    <dbReference type="NCBI Taxonomy" id="235985"/>
    <lineage>
        <taxon>Bacteria</taxon>
        <taxon>Bacillati</taxon>
        <taxon>Actinomycetota</taxon>
        <taxon>Actinomycetes</taxon>
        <taxon>Kitasatosporales</taxon>
        <taxon>Streptomycetaceae</taxon>
        <taxon>Streptacidiphilus</taxon>
    </lineage>
</organism>
<comment type="cofactor">
    <cofactor evidence="10 11">
        <name>Mn(2+)</name>
        <dbReference type="ChEBI" id="CHEBI:29035"/>
    </cofactor>
    <text evidence="10 11">Binds 2 manganese ions per subunit.</text>
</comment>
<feature type="region of interest" description="Disordered" evidence="12">
    <location>
        <begin position="1"/>
        <end position="24"/>
    </location>
</feature>
<dbReference type="STRING" id="235985.SAMN05414137_109138"/>
<feature type="binding site" evidence="9">
    <location>
        <begin position="427"/>
        <end position="430"/>
    </location>
    <ligand>
        <name>GMP</name>
        <dbReference type="ChEBI" id="CHEBI:58115"/>
    </ligand>
</feature>
<evidence type="ECO:0000256" key="4">
    <source>
        <dbReference type="ARBA" id="ARBA00022800"/>
    </source>
</evidence>
<dbReference type="GO" id="GO:0003972">
    <property type="term" value="F:RNA ligase (ATP) activity"/>
    <property type="evidence" value="ECO:0007669"/>
    <property type="project" value="TreeGrafter"/>
</dbReference>
<gene>
    <name evidence="11" type="primary">rtcB</name>
    <name evidence="13" type="ORF">SAMN05414137_109138</name>
</gene>
<comment type="subunit">
    <text evidence="11">Monomer.</text>
</comment>
<dbReference type="EMBL" id="FOAZ01000009">
    <property type="protein sequence ID" value="SEL49704.1"/>
    <property type="molecule type" value="Genomic_DNA"/>
</dbReference>